<keyword evidence="5 7" id="KW-1133">Transmembrane helix</keyword>
<keyword evidence="4" id="KW-0378">Hydrolase</keyword>
<accession>A0A3E0W559</accession>
<keyword evidence="3 7" id="KW-0812">Transmembrane</keyword>
<feature type="transmembrane region" description="Helical" evidence="7">
    <location>
        <begin position="245"/>
        <end position="262"/>
    </location>
</feature>
<organism evidence="9 10">
    <name type="scientific">Subtercola boreus</name>
    <dbReference type="NCBI Taxonomy" id="120213"/>
    <lineage>
        <taxon>Bacteria</taxon>
        <taxon>Bacillati</taxon>
        <taxon>Actinomycetota</taxon>
        <taxon>Actinomycetes</taxon>
        <taxon>Micrococcales</taxon>
        <taxon>Microbacteriaceae</taxon>
        <taxon>Subtercola</taxon>
    </lineage>
</organism>
<evidence type="ECO:0000256" key="4">
    <source>
        <dbReference type="ARBA" id="ARBA00022801"/>
    </source>
</evidence>
<dbReference type="GO" id="GO:0004252">
    <property type="term" value="F:serine-type endopeptidase activity"/>
    <property type="evidence" value="ECO:0007669"/>
    <property type="project" value="InterPro"/>
</dbReference>
<protein>
    <recommendedName>
        <fullName evidence="8">B box-type domain-containing protein</fullName>
    </recommendedName>
</protein>
<comment type="caution">
    <text evidence="9">The sequence shown here is derived from an EMBL/GenBank/DDBJ whole genome shotgun (WGS) entry which is preliminary data.</text>
</comment>
<comment type="similarity">
    <text evidence="2">Belongs to the peptidase S54 family.</text>
</comment>
<dbReference type="SUPFAM" id="SSF57845">
    <property type="entry name" value="B-box zinc-binding domain"/>
    <property type="match status" value="1"/>
</dbReference>
<dbReference type="PANTHER" id="PTHR43731:SF14">
    <property type="entry name" value="PRESENILIN-ASSOCIATED RHOMBOID-LIKE PROTEIN, MITOCHONDRIAL"/>
    <property type="match status" value="1"/>
</dbReference>
<name>A0A3E0W559_9MICO</name>
<dbReference type="Pfam" id="PF01694">
    <property type="entry name" value="Rhomboid"/>
    <property type="match status" value="1"/>
</dbReference>
<keyword evidence="6 7" id="KW-0472">Membrane</keyword>
<evidence type="ECO:0000259" key="8">
    <source>
        <dbReference type="PROSITE" id="PS50119"/>
    </source>
</evidence>
<evidence type="ECO:0000256" key="6">
    <source>
        <dbReference type="ARBA" id="ARBA00023136"/>
    </source>
</evidence>
<evidence type="ECO:0000256" key="2">
    <source>
        <dbReference type="ARBA" id="ARBA00009045"/>
    </source>
</evidence>
<dbReference type="Gene3D" id="1.20.1540.10">
    <property type="entry name" value="Rhomboid-like"/>
    <property type="match status" value="1"/>
</dbReference>
<dbReference type="GO" id="GO:0008270">
    <property type="term" value="F:zinc ion binding"/>
    <property type="evidence" value="ECO:0007669"/>
    <property type="project" value="InterPro"/>
</dbReference>
<feature type="transmembrane region" description="Helical" evidence="7">
    <location>
        <begin position="79"/>
        <end position="97"/>
    </location>
</feature>
<evidence type="ECO:0000256" key="5">
    <source>
        <dbReference type="ARBA" id="ARBA00022989"/>
    </source>
</evidence>
<evidence type="ECO:0000256" key="3">
    <source>
        <dbReference type="ARBA" id="ARBA00022692"/>
    </source>
</evidence>
<feature type="transmembrane region" description="Helical" evidence="7">
    <location>
        <begin position="221"/>
        <end position="239"/>
    </location>
</feature>
<dbReference type="GO" id="GO:0016020">
    <property type="term" value="C:membrane"/>
    <property type="evidence" value="ECO:0007669"/>
    <property type="project" value="UniProtKB-SubCell"/>
</dbReference>
<evidence type="ECO:0000256" key="7">
    <source>
        <dbReference type="SAM" id="Phobius"/>
    </source>
</evidence>
<feature type="transmembrane region" description="Helical" evidence="7">
    <location>
        <begin position="196"/>
        <end position="214"/>
    </location>
</feature>
<dbReference type="AlphaFoldDB" id="A0A3E0W559"/>
<dbReference type="PANTHER" id="PTHR43731">
    <property type="entry name" value="RHOMBOID PROTEASE"/>
    <property type="match status" value="1"/>
</dbReference>
<evidence type="ECO:0000313" key="9">
    <source>
        <dbReference type="EMBL" id="RFA17504.1"/>
    </source>
</evidence>
<reference evidence="9 10" key="1">
    <citation type="submission" date="2017-04" db="EMBL/GenBank/DDBJ databases">
        <title>Comparative genome analysis of Subtercola boreus.</title>
        <authorList>
            <person name="Cho Y.-J."/>
            <person name="Cho A."/>
            <person name="Kim O.-S."/>
            <person name="Lee J.-I."/>
        </authorList>
    </citation>
    <scope>NUCLEOTIDE SEQUENCE [LARGE SCALE GENOMIC DNA]</scope>
    <source>
        <strain evidence="9 10">P27479</strain>
    </source>
</reference>
<dbReference type="InterPro" id="IPR022764">
    <property type="entry name" value="Peptidase_S54_rhomboid_dom"/>
</dbReference>
<feature type="transmembrane region" description="Helical" evidence="7">
    <location>
        <begin position="274"/>
        <end position="293"/>
    </location>
</feature>
<dbReference type="InterPro" id="IPR035952">
    <property type="entry name" value="Rhomboid-like_sf"/>
</dbReference>
<sequence length="294" mass="31518">MTSVPETSSNVCYRHPDRQSYILCQRCGKTVCPECSVQAAVGVHCVDCAREARQGGQYKRRPAFVRAARSASRSSGSPVVTYAIMAVTVFVFILQAIPGLGVTGALQFAGAYVQPGAGYAVGFEPWRMVTYALVHTPFSISSPFTILHILFNMYSLYIFGRILEPMIGRWRFLALYVISAVGGALSVDLLNGPGQPVIGASGAIFGLMAAFFIISRKLGGNTSQLIVLVVLNLAIGFIIPGISWQAHVGGLIAGGLVGLIYIETRQRRRQPTQILLTAAVLVVLIAITAVRSLV</sequence>
<dbReference type="Proteomes" id="UP000256541">
    <property type="component" value="Unassembled WGS sequence"/>
</dbReference>
<comment type="subcellular location">
    <subcellularLocation>
        <location evidence="1">Membrane</location>
        <topology evidence="1">Multi-pass membrane protein</topology>
    </subcellularLocation>
</comment>
<dbReference type="PROSITE" id="PS50119">
    <property type="entry name" value="ZF_BBOX"/>
    <property type="match status" value="1"/>
</dbReference>
<dbReference type="SUPFAM" id="SSF144091">
    <property type="entry name" value="Rhomboid-like"/>
    <property type="match status" value="1"/>
</dbReference>
<dbReference type="EMBL" id="NBXB01000001">
    <property type="protein sequence ID" value="RFA17504.1"/>
    <property type="molecule type" value="Genomic_DNA"/>
</dbReference>
<feature type="transmembrane region" description="Helical" evidence="7">
    <location>
        <begin position="172"/>
        <end position="190"/>
    </location>
</feature>
<gene>
    <name evidence="9" type="ORF">B7R22_00435</name>
</gene>
<dbReference type="InterPro" id="IPR000315">
    <property type="entry name" value="Znf_B-box"/>
</dbReference>
<proteinExistence type="inferred from homology"/>
<evidence type="ECO:0000256" key="1">
    <source>
        <dbReference type="ARBA" id="ARBA00004141"/>
    </source>
</evidence>
<feature type="domain" description="B box-type" evidence="8">
    <location>
        <begin position="7"/>
        <end position="44"/>
    </location>
</feature>
<dbReference type="OrthoDB" id="9807874at2"/>
<dbReference type="InterPro" id="IPR050925">
    <property type="entry name" value="Rhomboid_protease_S54"/>
</dbReference>
<feature type="transmembrane region" description="Helical" evidence="7">
    <location>
        <begin position="138"/>
        <end position="160"/>
    </location>
</feature>
<evidence type="ECO:0000313" key="10">
    <source>
        <dbReference type="Proteomes" id="UP000256541"/>
    </source>
</evidence>